<accession>A0A1F6CR62</accession>
<evidence type="ECO:0000313" key="4">
    <source>
        <dbReference type="Proteomes" id="UP000178606"/>
    </source>
</evidence>
<evidence type="ECO:0000313" key="3">
    <source>
        <dbReference type="EMBL" id="OGG51597.1"/>
    </source>
</evidence>
<evidence type="ECO:0000256" key="2">
    <source>
        <dbReference type="SAM" id="MobiDB-lite"/>
    </source>
</evidence>
<sequence>MEKRSQPLTNDTARLVPKTAFDVPVLEFDFPALQIGVAAYEEGPTGCTVFRFSRDPTSVIDVRGGFPGTIHGSPEEDIRTAAICFAGGSTYGVEAATGVAAELFAQSGYSDIKLVRGAITYDFWRDNKIYPDKALGRAVLKSARTGVFPLGRAGVGVSLTCGGGFGGSERTGQGGAFLQVGPTKIAVFTAVNAAGAIVDRQGQVVRGHLDRRRPGPTIGLTGDQSRGSKRGSDRVGQEGTGRAGGFAPAARGERIGNELRGKRRTCQRPCI</sequence>
<dbReference type="Proteomes" id="UP000178606">
    <property type="component" value="Unassembled WGS sequence"/>
</dbReference>
<evidence type="ECO:0000256" key="1">
    <source>
        <dbReference type="ARBA" id="ARBA00007068"/>
    </source>
</evidence>
<gene>
    <name evidence="3" type="ORF">A3F84_17745</name>
</gene>
<dbReference type="InterPro" id="IPR005321">
    <property type="entry name" value="Peptidase_S58_DmpA"/>
</dbReference>
<organism evidence="3 4">
    <name type="scientific">Handelsmanbacteria sp. (strain RIFCSPLOWO2_12_FULL_64_10)</name>
    <dbReference type="NCBI Taxonomy" id="1817868"/>
    <lineage>
        <taxon>Bacteria</taxon>
        <taxon>Candidatus Handelsmaniibacteriota</taxon>
    </lineage>
</organism>
<comment type="similarity">
    <text evidence="1">Belongs to the peptidase S58 family.</text>
</comment>
<dbReference type="InterPro" id="IPR016117">
    <property type="entry name" value="ArgJ-like_dom_sf"/>
</dbReference>
<dbReference type="PANTHER" id="PTHR36512:SF3">
    <property type="entry name" value="BLR5678 PROTEIN"/>
    <property type="match status" value="1"/>
</dbReference>
<comment type="caution">
    <text evidence="3">The sequence shown here is derived from an EMBL/GenBank/DDBJ whole genome shotgun (WGS) entry which is preliminary data.</text>
</comment>
<feature type="region of interest" description="Disordered" evidence="2">
    <location>
        <begin position="206"/>
        <end position="254"/>
    </location>
</feature>
<name>A0A1F6CR62_HANXR</name>
<proteinExistence type="inferred from homology"/>
<dbReference type="EMBL" id="MFKF01000177">
    <property type="protein sequence ID" value="OGG51597.1"/>
    <property type="molecule type" value="Genomic_DNA"/>
</dbReference>
<dbReference type="SUPFAM" id="SSF56266">
    <property type="entry name" value="DmpA/ArgJ-like"/>
    <property type="match status" value="1"/>
</dbReference>
<protein>
    <recommendedName>
        <fullName evidence="5">Peptidase S58 DmpA</fullName>
    </recommendedName>
</protein>
<evidence type="ECO:0008006" key="5">
    <source>
        <dbReference type="Google" id="ProtNLM"/>
    </source>
</evidence>
<dbReference type="PANTHER" id="PTHR36512">
    <property type="entry name" value="D-AMINOPEPTIDASE"/>
    <property type="match status" value="1"/>
</dbReference>
<dbReference type="Gene3D" id="3.60.70.12">
    <property type="entry name" value="L-amino peptidase D-ALA esterase/amidase"/>
    <property type="match status" value="1"/>
</dbReference>
<reference evidence="3 4" key="1">
    <citation type="journal article" date="2016" name="Nat. Commun.">
        <title>Thousands of microbial genomes shed light on interconnected biogeochemical processes in an aquifer system.</title>
        <authorList>
            <person name="Anantharaman K."/>
            <person name="Brown C.T."/>
            <person name="Hug L.A."/>
            <person name="Sharon I."/>
            <person name="Castelle C.J."/>
            <person name="Probst A.J."/>
            <person name="Thomas B.C."/>
            <person name="Singh A."/>
            <person name="Wilkins M.J."/>
            <person name="Karaoz U."/>
            <person name="Brodie E.L."/>
            <person name="Williams K.H."/>
            <person name="Hubbard S.S."/>
            <person name="Banfield J.F."/>
        </authorList>
    </citation>
    <scope>NUCLEOTIDE SEQUENCE [LARGE SCALE GENOMIC DNA]</scope>
    <source>
        <strain evidence="4">RIFCSPLOWO2_12_FULL_64_10</strain>
    </source>
</reference>
<dbReference type="AlphaFoldDB" id="A0A1F6CR62"/>
<dbReference type="GO" id="GO:0004177">
    <property type="term" value="F:aminopeptidase activity"/>
    <property type="evidence" value="ECO:0007669"/>
    <property type="project" value="TreeGrafter"/>
</dbReference>